<dbReference type="InterPro" id="IPR041685">
    <property type="entry name" value="AAA_GajA/Old/RecF-like"/>
</dbReference>
<dbReference type="RefSeq" id="WP_044668717.1">
    <property type="nucleotide sequence ID" value="NZ_CEJO01000008.1"/>
</dbReference>
<accession>A0A0Z8JSU6</accession>
<organism evidence="2 3">
    <name type="scientific">Streptococcus suis</name>
    <dbReference type="NCBI Taxonomy" id="1307"/>
    <lineage>
        <taxon>Bacteria</taxon>
        <taxon>Bacillati</taxon>
        <taxon>Bacillota</taxon>
        <taxon>Bacilli</taxon>
        <taxon>Lactobacillales</taxon>
        <taxon>Streptococcaceae</taxon>
        <taxon>Streptococcus</taxon>
    </lineage>
</organism>
<evidence type="ECO:0000313" key="3">
    <source>
        <dbReference type="Proteomes" id="UP000072933"/>
    </source>
</evidence>
<feature type="domain" description="Endonuclease GajA/Old nuclease/RecF-like AAA" evidence="1">
    <location>
        <begin position="229"/>
        <end position="331"/>
    </location>
</feature>
<dbReference type="AlphaFoldDB" id="A0A0Z8JSU6"/>
<dbReference type="SUPFAM" id="SSF52540">
    <property type="entry name" value="P-loop containing nucleoside triphosphate hydrolases"/>
    <property type="match status" value="1"/>
</dbReference>
<evidence type="ECO:0000259" key="1">
    <source>
        <dbReference type="Pfam" id="PF13175"/>
    </source>
</evidence>
<dbReference type="InterPro" id="IPR027417">
    <property type="entry name" value="P-loop_NTPase"/>
</dbReference>
<dbReference type="InterPro" id="IPR051396">
    <property type="entry name" value="Bact_Antivir_Def_Nuclease"/>
</dbReference>
<protein>
    <submittedName>
        <fullName evidence="2">Predicted ATP-binding protein involved in virulence</fullName>
    </submittedName>
</protein>
<dbReference type="PANTHER" id="PTHR43581">
    <property type="entry name" value="ATP/GTP PHOSPHATASE"/>
    <property type="match status" value="1"/>
</dbReference>
<dbReference type="Gene3D" id="3.40.50.300">
    <property type="entry name" value="P-loop containing nucleotide triphosphate hydrolases"/>
    <property type="match status" value="1"/>
</dbReference>
<evidence type="ECO:0000313" key="2">
    <source>
        <dbReference type="EMBL" id="CYV59365.1"/>
    </source>
</evidence>
<sequence>MWQLKEAKISSFRNMNHRMAGFDTISNFNILVGQNNIGKSTLLQTLDMLVNKEERQVGLTNQTKIQFTFIPTEDDIRRVFPANTSGGYIGGNFYEFGSQFIGKKITFNYSPIKTVGEEQVSLVKIEDASTDLMQKCQNVEQFVDLGVNYLSKLQHQKIIKLSADRNLVPELQSSNKIVKEDGQGATNLLRQYLNVGSLPNEIVELEMLDALNLIMRPENHFERIMCQEIESLEHDVTTWEIMLLNENGKIPISSSGSGLRTVLLVLIKLLLEVRERGVRVNGNESKVDEFVFVFEELENNLHPTIQRNLFEFLYQWSINNNTHIFLTTHSNVPLNMFSGRHNVTITHIKKETEGVVTNSALSFIENEDILINLGVRASDLLQSNAIIWVEGPSDRIYLNKWIELYSKGEIKENLHYQILFYGGRLLSHLTGKIGEENEMIQLFRANRHSIIVIDSDKTDSKKRINRSKARIKKEFEENNSLVWVTQGKEIENYLSQRLIKEVYRVDKQIGQYERIDDFLDVASSNKKLGTFYVRNKVTESIKLVKYMDETDFKILDLEERIKQIVDYIRVWNGMD</sequence>
<dbReference type="EMBL" id="FIID01000005">
    <property type="protein sequence ID" value="CYV59365.1"/>
    <property type="molecule type" value="Genomic_DNA"/>
</dbReference>
<dbReference type="PANTHER" id="PTHR43581:SF4">
    <property type="entry name" value="ATP_GTP PHOSPHATASE"/>
    <property type="match status" value="1"/>
</dbReference>
<name>A0A0Z8JSU6_STRSU</name>
<dbReference type="Proteomes" id="UP000072933">
    <property type="component" value="Unassembled WGS sequence"/>
</dbReference>
<proteinExistence type="predicted"/>
<keyword evidence="2" id="KW-0547">Nucleotide-binding</keyword>
<keyword evidence="2" id="KW-0067">ATP-binding</keyword>
<reference evidence="2 3" key="1">
    <citation type="submission" date="2016-02" db="EMBL/GenBank/DDBJ databases">
        <authorList>
            <consortium name="Pathogen Informatics"/>
        </authorList>
    </citation>
    <scope>NUCLEOTIDE SEQUENCE [LARGE SCALE GENOMIC DNA]</scope>
    <source>
        <strain evidence="2 3">LSS8</strain>
    </source>
</reference>
<gene>
    <name evidence="2" type="ORF">ERS132370_00639</name>
</gene>
<dbReference type="Pfam" id="PF13175">
    <property type="entry name" value="AAA_15"/>
    <property type="match status" value="1"/>
</dbReference>
<dbReference type="GO" id="GO:0005524">
    <property type="term" value="F:ATP binding"/>
    <property type="evidence" value="ECO:0007669"/>
    <property type="project" value="UniProtKB-KW"/>
</dbReference>